<name>A0A915PJE1_9BILA</name>
<dbReference type="WBParaSite" id="sdigi.contig117.g4667.t1">
    <property type="protein sequence ID" value="sdigi.contig117.g4667.t1"/>
    <property type="gene ID" value="sdigi.contig117.g4667"/>
</dbReference>
<keyword evidence="1" id="KW-1185">Reference proteome</keyword>
<evidence type="ECO:0000313" key="2">
    <source>
        <dbReference type="WBParaSite" id="sdigi.contig117.g4667.t1"/>
    </source>
</evidence>
<dbReference type="AlphaFoldDB" id="A0A915PJE1"/>
<evidence type="ECO:0000313" key="1">
    <source>
        <dbReference type="Proteomes" id="UP000887581"/>
    </source>
</evidence>
<proteinExistence type="predicted"/>
<accession>A0A915PJE1</accession>
<protein>
    <submittedName>
        <fullName evidence="2">Uncharacterized protein</fullName>
    </submittedName>
</protein>
<reference evidence="2" key="1">
    <citation type="submission" date="2022-11" db="UniProtKB">
        <authorList>
            <consortium name="WormBaseParasite"/>
        </authorList>
    </citation>
    <scope>IDENTIFICATION</scope>
</reference>
<organism evidence="1 2">
    <name type="scientific">Setaria digitata</name>
    <dbReference type="NCBI Taxonomy" id="48799"/>
    <lineage>
        <taxon>Eukaryota</taxon>
        <taxon>Metazoa</taxon>
        <taxon>Ecdysozoa</taxon>
        <taxon>Nematoda</taxon>
        <taxon>Chromadorea</taxon>
        <taxon>Rhabditida</taxon>
        <taxon>Spirurina</taxon>
        <taxon>Spiruromorpha</taxon>
        <taxon>Filarioidea</taxon>
        <taxon>Setariidae</taxon>
        <taxon>Setaria</taxon>
    </lineage>
</organism>
<sequence length="187" mass="21061">MVFERCETGLFRLGKRFTPEIRAFSFSLPLSVMYLFVSLKLPEIRAPCSSHGHKLYFHQWMGRASCQQEAWGEGFLRSKRLARSPSLIHGGSHLLLWSRGETASVSDSEISGCYPPLCGENWNTAGDTASSVCPSKSPVTMFMRGCLLATTSVRVRDAEADLLRIHPYIHKHGVREKDWLTDKEQAD</sequence>
<dbReference type="Proteomes" id="UP000887581">
    <property type="component" value="Unplaced"/>
</dbReference>